<dbReference type="InterPro" id="IPR021842">
    <property type="entry name" value="DUF3435"/>
</dbReference>
<keyword evidence="2" id="KW-1185">Reference proteome</keyword>
<name>A0A9P4JKV6_9PLEO</name>
<dbReference type="EMBL" id="ML994102">
    <property type="protein sequence ID" value="KAF2199009.1"/>
    <property type="molecule type" value="Genomic_DNA"/>
</dbReference>
<comment type="caution">
    <text evidence="1">The sequence shown here is derived from an EMBL/GenBank/DDBJ whole genome shotgun (WGS) entry which is preliminary data.</text>
</comment>
<evidence type="ECO:0000313" key="2">
    <source>
        <dbReference type="Proteomes" id="UP000799536"/>
    </source>
</evidence>
<evidence type="ECO:0000313" key="1">
    <source>
        <dbReference type="EMBL" id="KAF2199009.1"/>
    </source>
</evidence>
<feature type="non-terminal residue" evidence="1">
    <location>
        <position position="108"/>
    </location>
</feature>
<dbReference type="AlphaFoldDB" id="A0A9P4JKV6"/>
<feature type="non-terminal residue" evidence="1">
    <location>
        <position position="1"/>
    </location>
</feature>
<reference evidence="1" key="1">
    <citation type="journal article" date="2020" name="Stud. Mycol.">
        <title>101 Dothideomycetes genomes: a test case for predicting lifestyles and emergence of pathogens.</title>
        <authorList>
            <person name="Haridas S."/>
            <person name="Albert R."/>
            <person name="Binder M."/>
            <person name="Bloem J."/>
            <person name="Labutti K."/>
            <person name="Salamov A."/>
            <person name="Andreopoulos B."/>
            <person name="Baker S."/>
            <person name="Barry K."/>
            <person name="Bills G."/>
            <person name="Bluhm B."/>
            <person name="Cannon C."/>
            <person name="Castanera R."/>
            <person name="Culley D."/>
            <person name="Daum C."/>
            <person name="Ezra D."/>
            <person name="Gonzalez J."/>
            <person name="Henrissat B."/>
            <person name="Kuo A."/>
            <person name="Liang C."/>
            <person name="Lipzen A."/>
            <person name="Lutzoni F."/>
            <person name="Magnuson J."/>
            <person name="Mondo S."/>
            <person name="Nolan M."/>
            <person name="Ohm R."/>
            <person name="Pangilinan J."/>
            <person name="Park H.-J."/>
            <person name="Ramirez L."/>
            <person name="Alfaro M."/>
            <person name="Sun H."/>
            <person name="Tritt A."/>
            <person name="Yoshinaga Y."/>
            <person name="Zwiers L.-H."/>
            <person name="Turgeon B."/>
            <person name="Goodwin S."/>
            <person name="Spatafora J."/>
            <person name="Crous P."/>
            <person name="Grigoriev I."/>
        </authorList>
    </citation>
    <scope>NUCLEOTIDE SEQUENCE</scope>
    <source>
        <strain evidence="1">ATCC 74209</strain>
    </source>
</reference>
<accession>A0A9P4JKV6</accession>
<sequence>NTFPLPELIYDKSLTFSSRVFLLGVLFPDQVFAAYTLASQSNRAGFILIQALHQPPLRLDGKLDHILAGWKVLRIPNGWVISPDELLLYSTSMPQIRSLGQIRGFAQV</sequence>
<organism evidence="1 2">
    <name type="scientific">Delitschia confertaspora ATCC 74209</name>
    <dbReference type="NCBI Taxonomy" id="1513339"/>
    <lineage>
        <taxon>Eukaryota</taxon>
        <taxon>Fungi</taxon>
        <taxon>Dikarya</taxon>
        <taxon>Ascomycota</taxon>
        <taxon>Pezizomycotina</taxon>
        <taxon>Dothideomycetes</taxon>
        <taxon>Pleosporomycetidae</taxon>
        <taxon>Pleosporales</taxon>
        <taxon>Delitschiaceae</taxon>
        <taxon>Delitschia</taxon>
    </lineage>
</organism>
<dbReference type="Proteomes" id="UP000799536">
    <property type="component" value="Unassembled WGS sequence"/>
</dbReference>
<gene>
    <name evidence="1" type="ORF">GQ43DRAFT_343091</name>
</gene>
<proteinExistence type="predicted"/>
<dbReference type="Pfam" id="PF11917">
    <property type="entry name" value="DUF3435"/>
    <property type="match status" value="1"/>
</dbReference>
<dbReference type="OrthoDB" id="4485682at2759"/>
<protein>
    <submittedName>
        <fullName evidence="1">Uncharacterized protein</fullName>
    </submittedName>
</protein>